<dbReference type="EMBL" id="FUKI01000121">
    <property type="protein sequence ID" value="SJM93645.1"/>
    <property type="molecule type" value="Genomic_DNA"/>
</dbReference>
<organism evidence="1 2">
    <name type="scientific">Crenothrix polyspora</name>
    <dbReference type="NCBI Taxonomy" id="360316"/>
    <lineage>
        <taxon>Bacteria</taxon>
        <taxon>Pseudomonadati</taxon>
        <taxon>Pseudomonadota</taxon>
        <taxon>Gammaproteobacteria</taxon>
        <taxon>Methylococcales</taxon>
        <taxon>Crenotrichaceae</taxon>
        <taxon>Crenothrix</taxon>
    </lineage>
</organism>
<dbReference type="AlphaFoldDB" id="A0A1R4HBN3"/>
<dbReference type="Proteomes" id="UP000195667">
    <property type="component" value="Unassembled WGS sequence"/>
</dbReference>
<accession>A0A1R4HBN3</accession>
<protein>
    <submittedName>
        <fullName evidence="1">Uncharacterized protein</fullName>
    </submittedName>
</protein>
<keyword evidence="2" id="KW-1185">Reference proteome</keyword>
<evidence type="ECO:0000313" key="1">
    <source>
        <dbReference type="EMBL" id="SJM93645.1"/>
    </source>
</evidence>
<evidence type="ECO:0000313" key="2">
    <source>
        <dbReference type="Proteomes" id="UP000195667"/>
    </source>
</evidence>
<proteinExistence type="predicted"/>
<name>A0A1R4HBN3_9GAMM</name>
<sequence length="48" mass="5599">MELVVVNVQLRVFMPHQAPEKSPLTRKRLRNTLVAKLTKWFLASHCNP</sequence>
<reference evidence="2" key="1">
    <citation type="submission" date="2017-02" db="EMBL/GenBank/DDBJ databases">
        <authorList>
            <person name="Daims H."/>
        </authorList>
    </citation>
    <scope>NUCLEOTIDE SEQUENCE [LARGE SCALE GENOMIC DNA]</scope>
</reference>
<gene>
    <name evidence="1" type="ORF">CRENPOLYSF1_450013</name>
</gene>